<dbReference type="PANTHER" id="PTHR33349:SF41">
    <property type="entry name" value="EMB|CAB62594.1"/>
    <property type="match status" value="1"/>
</dbReference>
<gene>
    <name evidence="1" type="ORF">CQW23_29844</name>
</gene>
<evidence type="ECO:0000313" key="2">
    <source>
        <dbReference type="Proteomes" id="UP000224567"/>
    </source>
</evidence>
<name>A0A2G2VC83_CAPBA</name>
<dbReference type="OrthoDB" id="1932213at2759"/>
<dbReference type="Proteomes" id="UP000224567">
    <property type="component" value="Unassembled WGS sequence"/>
</dbReference>
<keyword evidence="2" id="KW-1185">Reference proteome</keyword>
<organism evidence="1 2">
    <name type="scientific">Capsicum baccatum</name>
    <name type="common">Peruvian pepper</name>
    <dbReference type="NCBI Taxonomy" id="33114"/>
    <lineage>
        <taxon>Eukaryota</taxon>
        <taxon>Viridiplantae</taxon>
        <taxon>Streptophyta</taxon>
        <taxon>Embryophyta</taxon>
        <taxon>Tracheophyta</taxon>
        <taxon>Spermatophyta</taxon>
        <taxon>Magnoliopsida</taxon>
        <taxon>eudicotyledons</taxon>
        <taxon>Gunneridae</taxon>
        <taxon>Pentapetalae</taxon>
        <taxon>asterids</taxon>
        <taxon>lamiids</taxon>
        <taxon>Solanales</taxon>
        <taxon>Solanaceae</taxon>
        <taxon>Solanoideae</taxon>
        <taxon>Capsiceae</taxon>
        <taxon>Capsicum</taxon>
    </lineage>
</organism>
<proteinExistence type="predicted"/>
<dbReference type="EMBL" id="MLFT02000033">
    <property type="protein sequence ID" value="PHT30539.1"/>
    <property type="molecule type" value="Genomic_DNA"/>
</dbReference>
<dbReference type="AlphaFoldDB" id="A0A2G2VC83"/>
<accession>A0A2G2VC83</accession>
<sequence>MPYIFGEFAANLPAQVKSLIVTTWNTQVTHFPTEMQIFRNPRILVLLFESTYNFDIVKVSPVLDACPVLQSPQILGSGMMAEDNSNELASLVTSVKNDSMAEDNIDELVSPVTSVKNDSMDEDNIDELVSPVTSVKNDSAGSKPDKINTIKPRSMSNGNKVLPYYRSASSTSSYNACNTRRQSTMKLNAPDSGQDVIPYYVRASTGSCHDFL</sequence>
<dbReference type="PANTHER" id="PTHR33349">
    <property type="entry name" value="EMB|CAB62594.1"/>
    <property type="match status" value="1"/>
</dbReference>
<comment type="caution">
    <text evidence="1">The sequence shown here is derived from an EMBL/GenBank/DDBJ whole genome shotgun (WGS) entry which is preliminary data.</text>
</comment>
<reference evidence="2" key="2">
    <citation type="journal article" date="2017" name="J. Anim. Genet.">
        <title>Multiple reference genome sequences of hot pepper reveal the massive evolution of plant disease resistance genes by retroduplication.</title>
        <authorList>
            <person name="Kim S."/>
            <person name="Park J."/>
            <person name="Yeom S.-I."/>
            <person name="Kim Y.-M."/>
            <person name="Seo E."/>
            <person name="Kim K.-T."/>
            <person name="Kim M.-S."/>
            <person name="Lee J.M."/>
            <person name="Cheong K."/>
            <person name="Shin H.-S."/>
            <person name="Kim S.-B."/>
            <person name="Han K."/>
            <person name="Lee J."/>
            <person name="Park M."/>
            <person name="Lee H.-A."/>
            <person name="Lee H.-Y."/>
            <person name="Lee Y."/>
            <person name="Oh S."/>
            <person name="Lee J.H."/>
            <person name="Choi E."/>
            <person name="Choi E."/>
            <person name="Lee S.E."/>
            <person name="Jeon J."/>
            <person name="Kim H."/>
            <person name="Choi G."/>
            <person name="Song H."/>
            <person name="Lee J."/>
            <person name="Lee S.-C."/>
            <person name="Kwon J.-K."/>
            <person name="Lee H.-Y."/>
            <person name="Koo N."/>
            <person name="Hong Y."/>
            <person name="Kim R.W."/>
            <person name="Kang W.-H."/>
            <person name="Huh J.H."/>
            <person name="Kang B.-C."/>
            <person name="Yang T.-J."/>
            <person name="Lee Y.-H."/>
            <person name="Bennetzen J.L."/>
            <person name="Choi D."/>
        </authorList>
    </citation>
    <scope>NUCLEOTIDE SEQUENCE [LARGE SCALE GENOMIC DNA]</scope>
    <source>
        <strain evidence="2">cv. PBC81</strain>
    </source>
</reference>
<evidence type="ECO:0000313" key="1">
    <source>
        <dbReference type="EMBL" id="PHT30539.1"/>
    </source>
</evidence>
<protein>
    <submittedName>
        <fullName evidence="1">Uncharacterized protein</fullName>
    </submittedName>
</protein>
<reference evidence="1 2" key="1">
    <citation type="journal article" date="2017" name="Genome Biol.">
        <title>New reference genome sequences of hot pepper reveal the massive evolution of plant disease-resistance genes by retroduplication.</title>
        <authorList>
            <person name="Kim S."/>
            <person name="Park J."/>
            <person name="Yeom S.I."/>
            <person name="Kim Y.M."/>
            <person name="Seo E."/>
            <person name="Kim K.T."/>
            <person name="Kim M.S."/>
            <person name="Lee J.M."/>
            <person name="Cheong K."/>
            <person name="Shin H.S."/>
            <person name="Kim S.B."/>
            <person name="Han K."/>
            <person name="Lee J."/>
            <person name="Park M."/>
            <person name="Lee H.A."/>
            <person name="Lee H.Y."/>
            <person name="Lee Y."/>
            <person name="Oh S."/>
            <person name="Lee J.H."/>
            <person name="Choi E."/>
            <person name="Choi E."/>
            <person name="Lee S.E."/>
            <person name="Jeon J."/>
            <person name="Kim H."/>
            <person name="Choi G."/>
            <person name="Song H."/>
            <person name="Lee J."/>
            <person name="Lee S.C."/>
            <person name="Kwon J.K."/>
            <person name="Lee H.Y."/>
            <person name="Koo N."/>
            <person name="Hong Y."/>
            <person name="Kim R.W."/>
            <person name="Kang W.H."/>
            <person name="Huh J.H."/>
            <person name="Kang B.C."/>
            <person name="Yang T.J."/>
            <person name="Lee Y.H."/>
            <person name="Bennetzen J.L."/>
            <person name="Choi D."/>
        </authorList>
    </citation>
    <scope>NUCLEOTIDE SEQUENCE [LARGE SCALE GENOMIC DNA]</scope>
    <source>
        <strain evidence="2">cv. PBC81</strain>
    </source>
</reference>